<dbReference type="InterPro" id="IPR001451">
    <property type="entry name" value="Hexapep"/>
</dbReference>
<name>A0A956M0S5_UNCEI</name>
<feature type="active site" description="Proton acceptor" evidence="7">
    <location>
        <position position="238"/>
    </location>
</feature>
<comment type="pathway">
    <text evidence="7">Bacterial outer membrane biogenesis; LPS lipid A biosynthesis.</text>
</comment>
<proteinExistence type="inferred from homology"/>
<gene>
    <name evidence="7 10" type="primary">lpxD</name>
    <name evidence="10" type="ORF">KC729_10295</name>
</gene>
<dbReference type="AlphaFoldDB" id="A0A956M0S5"/>
<keyword evidence="1 7" id="KW-0444">Lipid biosynthesis</keyword>
<organism evidence="10 11">
    <name type="scientific">Eiseniibacteriota bacterium</name>
    <dbReference type="NCBI Taxonomy" id="2212470"/>
    <lineage>
        <taxon>Bacteria</taxon>
        <taxon>Candidatus Eiseniibacteriota</taxon>
    </lineage>
</organism>
<dbReference type="Proteomes" id="UP000697710">
    <property type="component" value="Unassembled WGS sequence"/>
</dbReference>
<comment type="catalytic activity">
    <reaction evidence="7">
        <text>a UDP-3-O-[(3R)-3-hydroxyacyl]-alpha-D-glucosamine + a (3R)-hydroxyacyl-[ACP] = a UDP-2-N,3-O-bis[(3R)-3-hydroxyacyl]-alpha-D-glucosamine + holo-[ACP] + H(+)</text>
        <dbReference type="Rhea" id="RHEA:53836"/>
        <dbReference type="Rhea" id="RHEA-COMP:9685"/>
        <dbReference type="Rhea" id="RHEA-COMP:9945"/>
        <dbReference type="ChEBI" id="CHEBI:15378"/>
        <dbReference type="ChEBI" id="CHEBI:64479"/>
        <dbReference type="ChEBI" id="CHEBI:78827"/>
        <dbReference type="ChEBI" id="CHEBI:137740"/>
        <dbReference type="ChEBI" id="CHEBI:137748"/>
        <dbReference type="EC" id="2.3.1.191"/>
    </reaction>
</comment>
<dbReference type="SUPFAM" id="SSF51161">
    <property type="entry name" value="Trimeric LpxA-like enzymes"/>
    <property type="match status" value="1"/>
</dbReference>
<keyword evidence="5 7" id="KW-0443">Lipid metabolism</keyword>
<evidence type="ECO:0000259" key="9">
    <source>
        <dbReference type="Pfam" id="PF04613"/>
    </source>
</evidence>
<reference evidence="10" key="1">
    <citation type="submission" date="2020-04" db="EMBL/GenBank/DDBJ databases">
        <authorList>
            <person name="Zhang T."/>
        </authorList>
    </citation>
    <scope>NUCLEOTIDE SEQUENCE</scope>
    <source>
        <strain evidence="10">HKST-UBA01</strain>
    </source>
</reference>
<comment type="caution">
    <text evidence="10">The sequence shown here is derived from an EMBL/GenBank/DDBJ whole genome shotgun (WGS) entry which is preliminary data.</text>
</comment>
<dbReference type="EC" id="2.3.1.191" evidence="7"/>
<dbReference type="GO" id="GO:0009245">
    <property type="term" value="P:lipid A biosynthetic process"/>
    <property type="evidence" value="ECO:0007669"/>
    <property type="project" value="UniProtKB-UniRule"/>
</dbReference>
<keyword evidence="3 7" id="KW-0808">Transferase</keyword>
<evidence type="ECO:0000256" key="6">
    <source>
        <dbReference type="ARBA" id="ARBA00023315"/>
    </source>
</evidence>
<evidence type="ECO:0000256" key="8">
    <source>
        <dbReference type="SAM" id="MobiDB-lite"/>
    </source>
</evidence>
<dbReference type="PANTHER" id="PTHR43378:SF2">
    <property type="entry name" value="UDP-3-O-ACYLGLUCOSAMINE N-ACYLTRANSFERASE 1, MITOCHONDRIAL-RELATED"/>
    <property type="match status" value="1"/>
</dbReference>
<keyword evidence="2 7" id="KW-0441">Lipid A biosynthesis</keyword>
<dbReference type="PANTHER" id="PTHR43378">
    <property type="entry name" value="UDP-3-O-ACYLGLUCOSAMINE N-ACYLTRANSFERASE"/>
    <property type="match status" value="1"/>
</dbReference>
<dbReference type="HAMAP" id="MF_00523">
    <property type="entry name" value="LpxD"/>
    <property type="match status" value="1"/>
</dbReference>
<comment type="subunit">
    <text evidence="7">Homotrimer.</text>
</comment>
<evidence type="ECO:0000256" key="3">
    <source>
        <dbReference type="ARBA" id="ARBA00022679"/>
    </source>
</evidence>
<evidence type="ECO:0000256" key="5">
    <source>
        <dbReference type="ARBA" id="ARBA00023098"/>
    </source>
</evidence>
<keyword evidence="6 7" id="KW-0012">Acyltransferase</keyword>
<dbReference type="Gene3D" id="2.160.10.10">
    <property type="entry name" value="Hexapeptide repeat proteins"/>
    <property type="match status" value="1"/>
</dbReference>
<evidence type="ECO:0000256" key="7">
    <source>
        <dbReference type="HAMAP-Rule" id="MF_00523"/>
    </source>
</evidence>
<dbReference type="Pfam" id="PF04613">
    <property type="entry name" value="LpxD"/>
    <property type="match status" value="1"/>
</dbReference>
<evidence type="ECO:0000256" key="1">
    <source>
        <dbReference type="ARBA" id="ARBA00022516"/>
    </source>
</evidence>
<dbReference type="InterPro" id="IPR020573">
    <property type="entry name" value="UDP_GlcNAc_AcTrfase_non-rep"/>
</dbReference>
<reference evidence="10" key="2">
    <citation type="journal article" date="2021" name="Microbiome">
        <title>Successional dynamics and alternative stable states in a saline activated sludge microbial community over 9 years.</title>
        <authorList>
            <person name="Wang Y."/>
            <person name="Ye J."/>
            <person name="Ju F."/>
            <person name="Liu L."/>
            <person name="Boyd J.A."/>
            <person name="Deng Y."/>
            <person name="Parks D.H."/>
            <person name="Jiang X."/>
            <person name="Yin X."/>
            <person name="Woodcroft B.J."/>
            <person name="Tyson G.W."/>
            <person name="Hugenholtz P."/>
            <person name="Polz M.F."/>
            <person name="Zhang T."/>
        </authorList>
    </citation>
    <scope>NUCLEOTIDE SEQUENCE</scope>
    <source>
        <strain evidence="10">HKST-UBA01</strain>
    </source>
</reference>
<evidence type="ECO:0000256" key="2">
    <source>
        <dbReference type="ARBA" id="ARBA00022556"/>
    </source>
</evidence>
<comment type="function">
    <text evidence="7">Catalyzes the N-acylation of UDP-3-O-acylglucosamine using 3-hydroxyacyl-ACP as the acyl donor. Is involved in the biosynthesis of lipid A, a phosphorylated glycolipid that anchors the lipopolysaccharide to the outer membrane of the cell.</text>
</comment>
<feature type="region of interest" description="Disordered" evidence="8">
    <location>
        <begin position="339"/>
        <end position="380"/>
    </location>
</feature>
<dbReference type="GO" id="GO:0016410">
    <property type="term" value="F:N-acyltransferase activity"/>
    <property type="evidence" value="ECO:0007669"/>
    <property type="project" value="InterPro"/>
</dbReference>
<keyword evidence="4 7" id="KW-0677">Repeat</keyword>
<protein>
    <recommendedName>
        <fullName evidence="7">UDP-3-O-acylglucosamine N-acyltransferase</fullName>
        <ecNumber evidence="7">2.3.1.191</ecNumber>
    </recommendedName>
</protein>
<evidence type="ECO:0000313" key="11">
    <source>
        <dbReference type="Proteomes" id="UP000697710"/>
    </source>
</evidence>
<sequence>MELTLGELAEKLGTRLRGDGSVRIARVSGIREAVPGDITFVANTRYLGYLSETRASAVIVGEGVESGALPSLVSADPYRSFLQVLQIFSRPPDQPPTGIDPSAIVSPNAQLGEGLAIGPHVVIEDGVHIGDGTVLMAGCYVGPRSRIGRGCRLYPRVVIREDIQVGDQVILHPGVVLGSDGFGYAFDAGQHRKIPQMGRVVIEDDVEIGANSTIDRATTGETRIGRGTKIDNLVHVAHNVEIGPLSILCAQAGISGSTRLGRGVTLAGQAGLVGHIEIGDGARVGAQGGVTKSVKAGETVSGYPATNHGRASRMYAALRHLPDALRSLRNLEQRMRKLEGMGNGHDAPRPAEPSKRDSGANGGDRSGPLVAHRNDEGQSA</sequence>
<evidence type="ECO:0000256" key="4">
    <source>
        <dbReference type="ARBA" id="ARBA00022737"/>
    </source>
</evidence>
<feature type="domain" description="UDP-3-O-[3-hydroxymyristoyl] glucosamine N-acyltransferase non-repeat region" evidence="9">
    <location>
        <begin position="22"/>
        <end position="86"/>
    </location>
</feature>
<dbReference type="EMBL" id="JAGQHR010000292">
    <property type="protein sequence ID" value="MCA9728062.1"/>
    <property type="molecule type" value="Genomic_DNA"/>
</dbReference>
<dbReference type="NCBIfam" id="NF002060">
    <property type="entry name" value="PRK00892.1"/>
    <property type="match status" value="1"/>
</dbReference>
<feature type="compositionally biased region" description="Basic and acidic residues" evidence="8">
    <location>
        <begin position="346"/>
        <end position="358"/>
    </location>
</feature>
<accession>A0A956M0S5</accession>
<evidence type="ECO:0000313" key="10">
    <source>
        <dbReference type="EMBL" id="MCA9728062.1"/>
    </source>
</evidence>
<dbReference type="GO" id="GO:0016020">
    <property type="term" value="C:membrane"/>
    <property type="evidence" value="ECO:0007669"/>
    <property type="project" value="GOC"/>
</dbReference>
<dbReference type="Gene3D" id="3.40.1390.10">
    <property type="entry name" value="MurE/MurF, N-terminal domain"/>
    <property type="match status" value="1"/>
</dbReference>
<dbReference type="InterPro" id="IPR007691">
    <property type="entry name" value="LpxD"/>
</dbReference>
<dbReference type="NCBIfam" id="TIGR01853">
    <property type="entry name" value="lipid_A_lpxD"/>
    <property type="match status" value="1"/>
</dbReference>
<dbReference type="Pfam" id="PF00132">
    <property type="entry name" value="Hexapep"/>
    <property type="match status" value="2"/>
</dbReference>
<comment type="similarity">
    <text evidence="7">Belongs to the transferase hexapeptide repeat family. LpxD subfamily.</text>
</comment>
<dbReference type="CDD" id="cd03352">
    <property type="entry name" value="LbH_LpxD"/>
    <property type="match status" value="1"/>
</dbReference>
<dbReference type="InterPro" id="IPR011004">
    <property type="entry name" value="Trimer_LpxA-like_sf"/>
</dbReference>
<dbReference type="GO" id="GO:0103118">
    <property type="term" value="F:UDP-3-O-[(3R)-3-hydroxyacyl]-glucosamine N-acyltransferase activity"/>
    <property type="evidence" value="ECO:0007669"/>
    <property type="project" value="UniProtKB-EC"/>
</dbReference>